<gene>
    <name evidence="1" type="ORF">S01H1_63102</name>
</gene>
<reference evidence="1" key="1">
    <citation type="journal article" date="2014" name="Front. Microbiol.">
        <title>High frequency of phylogenetically diverse reductive dehalogenase-homologous genes in deep subseafloor sedimentary metagenomes.</title>
        <authorList>
            <person name="Kawai M."/>
            <person name="Futagami T."/>
            <person name="Toyoda A."/>
            <person name="Takaki Y."/>
            <person name="Nishi S."/>
            <person name="Hori S."/>
            <person name="Arai W."/>
            <person name="Tsubouchi T."/>
            <person name="Morono Y."/>
            <person name="Uchiyama I."/>
            <person name="Ito T."/>
            <person name="Fujiyama A."/>
            <person name="Inagaki F."/>
            <person name="Takami H."/>
        </authorList>
    </citation>
    <scope>NUCLEOTIDE SEQUENCE</scope>
    <source>
        <strain evidence="1">Expedition CK06-06</strain>
    </source>
</reference>
<comment type="caution">
    <text evidence="1">The sequence shown here is derived from an EMBL/GenBank/DDBJ whole genome shotgun (WGS) entry which is preliminary data.</text>
</comment>
<proteinExistence type="predicted"/>
<dbReference type="EMBL" id="BARS01041497">
    <property type="protein sequence ID" value="GAG32862.1"/>
    <property type="molecule type" value="Genomic_DNA"/>
</dbReference>
<organism evidence="1">
    <name type="scientific">marine sediment metagenome</name>
    <dbReference type="NCBI Taxonomy" id="412755"/>
    <lineage>
        <taxon>unclassified sequences</taxon>
        <taxon>metagenomes</taxon>
        <taxon>ecological metagenomes</taxon>
    </lineage>
</organism>
<sequence length="36" mass="4191">VSPMLIGAEYEIVWWSKNCPLVKRLGLLEYLKWGVV</sequence>
<protein>
    <submittedName>
        <fullName evidence="1">Uncharacterized protein</fullName>
    </submittedName>
</protein>
<dbReference type="AlphaFoldDB" id="X0XBQ3"/>
<name>X0XBQ3_9ZZZZ</name>
<feature type="non-terminal residue" evidence="1">
    <location>
        <position position="1"/>
    </location>
</feature>
<evidence type="ECO:0000313" key="1">
    <source>
        <dbReference type="EMBL" id="GAG32862.1"/>
    </source>
</evidence>
<accession>X0XBQ3</accession>